<dbReference type="InterPro" id="IPR009677">
    <property type="entry name" value="DUF1266"/>
</dbReference>
<proteinExistence type="predicted"/>
<dbReference type="EMBL" id="AZHO01000025">
    <property type="protein sequence ID" value="KMT58662.1"/>
    <property type="molecule type" value="Genomic_DNA"/>
</dbReference>
<protein>
    <recommendedName>
        <fullName evidence="1">DUF1266 domain-containing protein</fullName>
    </recommendedName>
</protein>
<accession>A0A0J8G7P0</accession>
<dbReference type="Proteomes" id="UP000052258">
    <property type="component" value="Unassembled WGS sequence"/>
</dbReference>
<evidence type="ECO:0000313" key="2">
    <source>
        <dbReference type="EMBL" id="KMT58662.1"/>
    </source>
</evidence>
<comment type="caution">
    <text evidence="2">The sequence shown here is derived from an EMBL/GenBank/DDBJ whole genome shotgun (WGS) entry which is preliminary data.</text>
</comment>
<evidence type="ECO:0000313" key="3">
    <source>
        <dbReference type="Proteomes" id="UP000052258"/>
    </source>
</evidence>
<dbReference type="RefSeq" id="WP_007471906.1">
    <property type="nucleotide sequence ID" value="NZ_KQ130618.1"/>
</dbReference>
<dbReference type="AlphaFoldDB" id="A0A0J8G7P0"/>
<evidence type="ECO:0000259" key="1">
    <source>
        <dbReference type="Pfam" id="PF06889"/>
    </source>
</evidence>
<name>A0A0J8G7P0_9LIST</name>
<gene>
    <name evidence="2" type="ORF">X560_2074</name>
</gene>
<dbReference type="OrthoDB" id="6820768at2"/>
<organism evidence="2 3">
    <name type="scientific">Listeria fleischmannii 1991</name>
    <dbReference type="NCBI Taxonomy" id="1430899"/>
    <lineage>
        <taxon>Bacteria</taxon>
        <taxon>Bacillati</taxon>
        <taxon>Bacillota</taxon>
        <taxon>Bacilli</taxon>
        <taxon>Bacillales</taxon>
        <taxon>Listeriaceae</taxon>
        <taxon>Listeria</taxon>
    </lineage>
</organism>
<sequence>MGLFGKKEVIIPSEYEQFNKFSEDKERLLCVGSSTTECKHKVEAKVAGGNRHLKLYYPKNRGEKVKKYWLPMFNIYDEHSAMSLISSWIENNDYTTSISEAHSRGVKKEIRKAAQKFGYDDTALLESADKITTCGAFDLERLGYIVRVCYSLGLISEQQAWMCLEKLREEAELNFANWDDYIVSFLNGQEGLGTNWYSDTHISYIELRQDSQSFINRYPLA</sequence>
<feature type="domain" description="DUF1266" evidence="1">
    <location>
        <begin position="83"/>
        <end position="189"/>
    </location>
</feature>
<dbReference type="Pfam" id="PF06889">
    <property type="entry name" value="DUF1266"/>
    <property type="match status" value="1"/>
</dbReference>
<keyword evidence="3" id="KW-1185">Reference proteome</keyword>
<reference evidence="2 3" key="1">
    <citation type="journal article" date="2015" name="Genome Biol. Evol.">
        <title>Comparative Genomics of Listeria Sensu Lato: Genus-Wide Differences in Evolutionary Dynamics and the Progressive Gain of Complex, Potentially Pathogenicity-Related Traits through Lateral Gene Transfer.</title>
        <authorList>
            <person name="Chiara M."/>
            <person name="Caruso M."/>
            <person name="D'Erchia A.M."/>
            <person name="Manzari C."/>
            <person name="Fraccalvieri R."/>
            <person name="Goffredo E."/>
            <person name="Latorre L."/>
            <person name="Miccolupo A."/>
            <person name="Padalino I."/>
            <person name="Santagada G."/>
            <person name="Chiocco D."/>
            <person name="Pesole G."/>
            <person name="Horner D.S."/>
            <person name="Parisi A."/>
        </authorList>
    </citation>
    <scope>NUCLEOTIDE SEQUENCE [LARGE SCALE GENOMIC DNA]</scope>
    <source>
        <strain evidence="2 3">1991</strain>
    </source>
</reference>
<dbReference type="PATRIC" id="fig|1430899.3.peg.2124"/>